<keyword evidence="9" id="KW-0486">Methionine biosynthesis</keyword>
<protein>
    <recommendedName>
        <fullName evidence="12">Methylenetetrahydrofolate reductase</fullName>
        <ecNumber evidence="12">1.5.1.54</ecNumber>
    </recommendedName>
</protein>
<proteinExistence type="inferred from homology"/>
<dbReference type="PANTHER" id="PTHR45754">
    <property type="entry name" value="METHYLENETETRAHYDROFOLATE REDUCTASE"/>
    <property type="match status" value="1"/>
</dbReference>
<dbReference type="RefSeq" id="WP_054966517.1">
    <property type="nucleotide sequence ID" value="NZ_FMUN01000002.1"/>
</dbReference>
<dbReference type="Pfam" id="PF02219">
    <property type="entry name" value="MTHFR"/>
    <property type="match status" value="1"/>
</dbReference>
<dbReference type="EC" id="1.5.1.54" evidence="12"/>
<dbReference type="SUPFAM" id="SSF51730">
    <property type="entry name" value="FAD-linked oxidoreductase"/>
    <property type="match status" value="1"/>
</dbReference>
<dbReference type="InterPro" id="IPR029041">
    <property type="entry name" value="FAD-linked_oxidoreductase-like"/>
</dbReference>
<dbReference type="AlphaFoldDB" id="A0A0P9C426"/>
<dbReference type="GO" id="GO:0009086">
    <property type="term" value="P:methionine biosynthetic process"/>
    <property type="evidence" value="ECO:0007669"/>
    <property type="project" value="UniProtKB-KW"/>
</dbReference>
<dbReference type="STRING" id="381306.AN478_10240"/>
<dbReference type="InterPro" id="IPR003171">
    <property type="entry name" value="Mehydrof_redctse-like"/>
</dbReference>
<comment type="similarity">
    <text evidence="3 12">Belongs to the methylenetetrahydrofolate reductase family.</text>
</comment>
<evidence type="ECO:0000256" key="11">
    <source>
        <dbReference type="ARBA" id="ARBA00048628"/>
    </source>
</evidence>
<dbReference type="PATRIC" id="fig|381306.5.peg.799"/>
<evidence type="ECO:0000256" key="7">
    <source>
        <dbReference type="ARBA" id="ARBA00023002"/>
    </source>
</evidence>
<evidence type="ECO:0000256" key="1">
    <source>
        <dbReference type="ARBA" id="ARBA00001974"/>
    </source>
</evidence>
<evidence type="ECO:0000256" key="2">
    <source>
        <dbReference type="ARBA" id="ARBA00004777"/>
    </source>
</evidence>
<keyword evidence="7 12" id="KW-0560">Oxidoreductase</keyword>
<evidence type="ECO:0000256" key="9">
    <source>
        <dbReference type="ARBA" id="ARBA00023167"/>
    </source>
</evidence>
<comment type="pathway">
    <text evidence="2 12">One-carbon metabolism; tetrahydrofolate interconversion.</text>
</comment>
<dbReference type="GO" id="GO:0005829">
    <property type="term" value="C:cytosol"/>
    <property type="evidence" value="ECO:0007669"/>
    <property type="project" value="InterPro"/>
</dbReference>
<name>A0A0P9C426_9GAMM</name>
<accession>A0A0P9C426</accession>
<evidence type="ECO:0000313" key="14">
    <source>
        <dbReference type="Proteomes" id="UP000183104"/>
    </source>
</evidence>
<sequence>MGFKRENYEFSFEFFPPKNDEGEKRLQEAVHELKPLNPAYCSVTFGAGGSTRERTFDTVDWIQKEAGLEAVPHLSCIGSRKEDIREILQRYQDSGVKRVIALRGDIPEDEEAFKEGGFRYANELVEFIKSDFPSFEVVVGAYPEFHPEAPDPVTDMENFVRKVKAGADVATTQYFFTNLSYYKFVDDVQKMGVDIPIKVGLMPITNFKQIDRFSQMCGADIPAWIRKRMEHFGDDTESQKELGIDIATRQAEDLLAQGIPGIHFYTLNKAEATKRIWQNLGL</sequence>
<comment type="cofactor">
    <cofactor evidence="1 12">
        <name>FAD</name>
        <dbReference type="ChEBI" id="CHEBI:57692"/>
    </cofactor>
</comment>
<evidence type="ECO:0000256" key="12">
    <source>
        <dbReference type="RuleBase" id="RU003862"/>
    </source>
</evidence>
<evidence type="ECO:0000256" key="3">
    <source>
        <dbReference type="ARBA" id="ARBA00006743"/>
    </source>
</evidence>
<dbReference type="CDD" id="cd00537">
    <property type="entry name" value="MTHFR"/>
    <property type="match status" value="1"/>
</dbReference>
<evidence type="ECO:0000256" key="10">
    <source>
        <dbReference type="ARBA" id="ARBA00034478"/>
    </source>
</evidence>
<comment type="pathway">
    <text evidence="10">Amino-acid biosynthesis; L-methionine biosynthesis via de novo pathway.</text>
</comment>
<dbReference type="Gene3D" id="3.20.20.220">
    <property type="match status" value="1"/>
</dbReference>
<evidence type="ECO:0000256" key="4">
    <source>
        <dbReference type="ARBA" id="ARBA00022605"/>
    </source>
</evidence>
<reference evidence="14" key="1">
    <citation type="submission" date="2016-10" db="EMBL/GenBank/DDBJ databases">
        <authorList>
            <person name="Varghese N."/>
        </authorList>
    </citation>
    <scope>NUCLEOTIDE SEQUENCE [LARGE SCALE GENOMIC DNA]</scope>
    <source>
        <strain evidence="14">HL 19</strain>
    </source>
</reference>
<organism evidence="13 14">
    <name type="scientific">Thiohalorhabdus denitrificans</name>
    <dbReference type="NCBI Taxonomy" id="381306"/>
    <lineage>
        <taxon>Bacteria</taxon>
        <taxon>Pseudomonadati</taxon>
        <taxon>Pseudomonadota</taxon>
        <taxon>Gammaproteobacteria</taxon>
        <taxon>Thiohalorhabdales</taxon>
        <taxon>Thiohalorhabdaceae</taxon>
        <taxon>Thiohalorhabdus</taxon>
    </lineage>
</organism>
<dbReference type="Proteomes" id="UP000183104">
    <property type="component" value="Unassembled WGS sequence"/>
</dbReference>
<dbReference type="NCBIfam" id="TIGR00676">
    <property type="entry name" value="fadh2"/>
    <property type="match status" value="1"/>
</dbReference>
<dbReference type="PANTHER" id="PTHR45754:SF3">
    <property type="entry name" value="METHYLENETETRAHYDROFOLATE REDUCTASE (NADPH)"/>
    <property type="match status" value="1"/>
</dbReference>
<evidence type="ECO:0000256" key="8">
    <source>
        <dbReference type="ARBA" id="ARBA00023027"/>
    </source>
</evidence>
<keyword evidence="8" id="KW-0520">NAD</keyword>
<evidence type="ECO:0000313" key="13">
    <source>
        <dbReference type="EMBL" id="SCX99760.1"/>
    </source>
</evidence>
<keyword evidence="5 12" id="KW-0285">Flavoprotein</keyword>
<dbReference type="OrthoDB" id="9812555at2"/>
<keyword evidence="6 12" id="KW-0274">FAD</keyword>
<dbReference type="InterPro" id="IPR004620">
    <property type="entry name" value="MTHF_reductase_bac"/>
</dbReference>
<gene>
    <name evidence="13" type="ORF">SAMN05661077_0988</name>
</gene>
<dbReference type="GO" id="GO:0071949">
    <property type="term" value="F:FAD binding"/>
    <property type="evidence" value="ECO:0007669"/>
    <property type="project" value="TreeGrafter"/>
</dbReference>
<evidence type="ECO:0000256" key="6">
    <source>
        <dbReference type="ARBA" id="ARBA00022827"/>
    </source>
</evidence>
<dbReference type="UniPathway" id="UPA00193"/>
<keyword evidence="4" id="KW-0028">Amino-acid biosynthesis</keyword>
<dbReference type="GO" id="GO:0106312">
    <property type="term" value="F:methylenetetrahydrofolate reductase (NADH) activity"/>
    <property type="evidence" value="ECO:0007669"/>
    <property type="project" value="UniProtKB-EC"/>
</dbReference>
<evidence type="ECO:0000256" key="5">
    <source>
        <dbReference type="ARBA" id="ARBA00022630"/>
    </source>
</evidence>
<keyword evidence="14" id="KW-1185">Reference proteome</keyword>
<dbReference type="GO" id="GO:0035999">
    <property type="term" value="P:tetrahydrofolate interconversion"/>
    <property type="evidence" value="ECO:0007669"/>
    <property type="project" value="UniProtKB-UniPathway"/>
</dbReference>
<dbReference type="EMBL" id="FMUN01000002">
    <property type="protein sequence ID" value="SCX99760.1"/>
    <property type="molecule type" value="Genomic_DNA"/>
</dbReference>
<comment type="catalytic activity">
    <reaction evidence="11">
        <text>(6S)-5-methyl-5,6,7,8-tetrahydrofolate + NAD(+) = (6R)-5,10-methylene-5,6,7,8-tetrahydrofolate + NADH + H(+)</text>
        <dbReference type="Rhea" id="RHEA:19821"/>
        <dbReference type="ChEBI" id="CHEBI:15378"/>
        <dbReference type="ChEBI" id="CHEBI:15636"/>
        <dbReference type="ChEBI" id="CHEBI:18608"/>
        <dbReference type="ChEBI" id="CHEBI:57540"/>
        <dbReference type="ChEBI" id="CHEBI:57945"/>
        <dbReference type="EC" id="1.5.1.54"/>
    </reaction>
    <physiologicalReaction direction="right-to-left" evidence="11">
        <dbReference type="Rhea" id="RHEA:19823"/>
    </physiologicalReaction>
</comment>